<feature type="compositionally biased region" description="Low complexity" evidence="1">
    <location>
        <begin position="49"/>
        <end position="61"/>
    </location>
</feature>
<accession>A0ABD0KJ83</accession>
<name>A0ABD0KJ83_9CAEN</name>
<comment type="caution">
    <text evidence="2">The sequence shown here is derived from an EMBL/GenBank/DDBJ whole genome shotgun (WGS) entry which is preliminary data.</text>
</comment>
<protein>
    <submittedName>
        <fullName evidence="2">Uncharacterized protein</fullName>
    </submittedName>
</protein>
<dbReference type="EMBL" id="JACVVK020000170">
    <property type="protein sequence ID" value="KAK7487053.1"/>
    <property type="molecule type" value="Genomic_DNA"/>
</dbReference>
<reference evidence="2 3" key="1">
    <citation type="journal article" date="2023" name="Sci. Data">
        <title>Genome assembly of the Korean intertidal mud-creeper Batillaria attramentaria.</title>
        <authorList>
            <person name="Patra A.K."/>
            <person name="Ho P.T."/>
            <person name="Jun S."/>
            <person name="Lee S.J."/>
            <person name="Kim Y."/>
            <person name="Won Y.J."/>
        </authorList>
    </citation>
    <scope>NUCLEOTIDE SEQUENCE [LARGE SCALE GENOMIC DNA]</scope>
    <source>
        <strain evidence="2">Wonlab-2016</strain>
    </source>
</reference>
<feature type="region of interest" description="Disordered" evidence="1">
    <location>
        <begin position="28"/>
        <end position="97"/>
    </location>
</feature>
<proteinExistence type="predicted"/>
<evidence type="ECO:0000313" key="3">
    <source>
        <dbReference type="Proteomes" id="UP001519460"/>
    </source>
</evidence>
<dbReference type="Proteomes" id="UP001519460">
    <property type="component" value="Unassembled WGS sequence"/>
</dbReference>
<evidence type="ECO:0000256" key="1">
    <source>
        <dbReference type="SAM" id="MobiDB-lite"/>
    </source>
</evidence>
<sequence length="97" mass="10500">MLITARATTAQLRSATLLYLNAHAETKIGAGPVDRGGSVTHDQSSATQPLSCRLRLSPPRRWTATSAAKSPERKDQNRVNASQHRAQAARSLQKPVN</sequence>
<dbReference type="AlphaFoldDB" id="A0ABD0KJ83"/>
<evidence type="ECO:0000313" key="2">
    <source>
        <dbReference type="EMBL" id="KAK7487053.1"/>
    </source>
</evidence>
<organism evidence="2 3">
    <name type="scientific">Batillaria attramentaria</name>
    <dbReference type="NCBI Taxonomy" id="370345"/>
    <lineage>
        <taxon>Eukaryota</taxon>
        <taxon>Metazoa</taxon>
        <taxon>Spiralia</taxon>
        <taxon>Lophotrochozoa</taxon>
        <taxon>Mollusca</taxon>
        <taxon>Gastropoda</taxon>
        <taxon>Caenogastropoda</taxon>
        <taxon>Sorbeoconcha</taxon>
        <taxon>Cerithioidea</taxon>
        <taxon>Batillariidae</taxon>
        <taxon>Batillaria</taxon>
    </lineage>
</organism>
<keyword evidence="3" id="KW-1185">Reference proteome</keyword>
<gene>
    <name evidence="2" type="ORF">BaRGS_00021723</name>
</gene>